<dbReference type="STRING" id="1886670.PTI45_03222"/>
<accession>A0A1E3L0Q5</accession>
<feature type="signal peptide" evidence="2">
    <location>
        <begin position="1"/>
        <end position="30"/>
    </location>
</feature>
<dbReference type="InterPro" id="IPR012854">
    <property type="entry name" value="Cu_amine_oxidase-like_N"/>
</dbReference>
<keyword evidence="2" id="KW-0732">Signal</keyword>
<dbReference type="InterPro" id="IPR002508">
    <property type="entry name" value="MurNAc-LAA_cat"/>
</dbReference>
<dbReference type="Gene3D" id="2.60.40.3500">
    <property type="match status" value="1"/>
</dbReference>
<dbReference type="GO" id="GO:0008745">
    <property type="term" value="F:N-acetylmuramoyl-L-alanine amidase activity"/>
    <property type="evidence" value="ECO:0007669"/>
    <property type="project" value="UniProtKB-EC"/>
</dbReference>
<name>A0A1E3L0Q5_9BACL</name>
<dbReference type="CDD" id="cd02696">
    <property type="entry name" value="MurNAc-LAA"/>
    <property type="match status" value="1"/>
</dbReference>
<protein>
    <submittedName>
        <fullName evidence="4">N-acetylmuramoyl-L-alanine amidase</fullName>
        <ecNumber evidence="4">3.5.1.28</ecNumber>
    </submittedName>
</protein>
<sequence length="463" mass="50412">MNRNTRNLWLTITFAFLMSFFILLPQTTTAASTQIMLDNQPIEGAGDVIITNQTTMVPIRVISEKLGYNVKWKKSDQQVTISNPSATIKLTVGQSNADSTRGNVVLEQSPFMKSNTTYVPLRFVGTEMGLKVKWDNTSKTVHLEKVTAGPDTNNGVTPDPNSTTIEGISYSDNRLMISSSDKVNPVDSVLTNPNRIVIDLPKTSFGAGFLQGTELKQGEVGTIPVTGSADVKQIRYSIFSSQPSQVRVVIDLNQSKSYKLYQQNDLTFVDLNTTATTKPVGSGGKKVVIIDPGHGDTDSGGIGATGVLEKNVVLNVGNKVAALLKKESQIDLIMTRTDDTFIPLDSRVKIAEDANADVFLSIHGNAAPNKDASGTETFYADTKRSKLLSDIIQKHVLAATGFKDRNSKQANYLVIRKTTMPAALLEIGFLTNKTEESIMVQDDFQNKVAQAIVAGLKEYLNIK</sequence>
<dbReference type="Pfam" id="PF11741">
    <property type="entry name" value="AMIN"/>
    <property type="match status" value="1"/>
</dbReference>
<dbReference type="AlphaFoldDB" id="A0A1E3L0Q5"/>
<dbReference type="Pfam" id="PF07833">
    <property type="entry name" value="Cu_amine_oxidN1"/>
    <property type="match status" value="1"/>
</dbReference>
<dbReference type="EMBL" id="MDER01000059">
    <property type="protein sequence ID" value="ODP27377.1"/>
    <property type="molecule type" value="Genomic_DNA"/>
</dbReference>
<gene>
    <name evidence="4" type="ORF">PTI45_03222</name>
</gene>
<dbReference type="PATRIC" id="fig|1886670.3.peg.3276"/>
<dbReference type="EC" id="3.5.1.28" evidence="4"/>
<dbReference type="InterPro" id="IPR021731">
    <property type="entry name" value="AMIN_dom"/>
</dbReference>
<dbReference type="PANTHER" id="PTHR30404:SF0">
    <property type="entry name" value="N-ACETYLMURAMOYL-L-ALANINE AMIDASE AMIC"/>
    <property type="match status" value="1"/>
</dbReference>
<dbReference type="Proteomes" id="UP000094578">
    <property type="component" value="Unassembled WGS sequence"/>
</dbReference>
<evidence type="ECO:0000256" key="1">
    <source>
        <dbReference type="ARBA" id="ARBA00022801"/>
    </source>
</evidence>
<dbReference type="GO" id="GO:0009253">
    <property type="term" value="P:peptidoglycan catabolic process"/>
    <property type="evidence" value="ECO:0007669"/>
    <property type="project" value="InterPro"/>
</dbReference>
<feature type="domain" description="MurNAc-LAA" evidence="3">
    <location>
        <begin position="348"/>
        <end position="457"/>
    </location>
</feature>
<evidence type="ECO:0000313" key="4">
    <source>
        <dbReference type="EMBL" id="ODP27377.1"/>
    </source>
</evidence>
<keyword evidence="1 4" id="KW-0378">Hydrolase</keyword>
<keyword evidence="5" id="KW-1185">Reference proteome</keyword>
<dbReference type="SUPFAM" id="SSF53187">
    <property type="entry name" value="Zn-dependent exopeptidases"/>
    <property type="match status" value="1"/>
</dbReference>
<evidence type="ECO:0000256" key="2">
    <source>
        <dbReference type="SAM" id="SignalP"/>
    </source>
</evidence>
<evidence type="ECO:0000259" key="3">
    <source>
        <dbReference type="SMART" id="SM00646"/>
    </source>
</evidence>
<dbReference type="Gene3D" id="3.30.457.10">
    <property type="entry name" value="Copper amine oxidase-like, N-terminal domain"/>
    <property type="match status" value="1"/>
</dbReference>
<dbReference type="InterPro" id="IPR050695">
    <property type="entry name" value="N-acetylmuramoyl_amidase_3"/>
</dbReference>
<dbReference type="RefSeq" id="WP_069328617.1">
    <property type="nucleotide sequence ID" value="NZ_MDER01000059.1"/>
</dbReference>
<dbReference type="SUPFAM" id="SSF55383">
    <property type="entry name" value="Copper amine oxidase, domain N"/>
    <property type="match status" value="1"/>
</dbReference>
<dbReference type="Gene3D" id="3.40.630.40">
    <property type="entry name" value="Zn-dependent exopeptidases"/>
    <property type="match status" value="1"/>
</dbReference>
<dbReference type="InterPro" id="IPR036582">
    <property type="entry name" value="Mao_N_sf"/>
</dbReference>
<dbReference type="Pfam" id="PF01520">
    <property type="entry name" value="Amidase_3"/>
    <property type="match status" value="1"/>
</dbReference>
<reference evidence="4 5" key="1">
    <citation type="submission" date="2016-08" db="EMBL/GenBank/DDBJ databases">
        <title>Genome sequencing of Paenibacillus sp. TI45-13ar, isolated from Korean traditional nuruk.</title>
        <authorList>
            <person name="Kim S.-J."/>
        </authorList>
    </citation>
    <scope>NUCLEOTIDE SEQUENCE [LARGE SCALE GENOMIC DNA]</scope>
    <source>
        <strain evidence="4 5">TI45-13ar</strain>
    </source>
</reference>
<dbReference type="GO" id="GO:0030288">
    <property type="term" value="C:outer membrane-bounded periplasmic space"/>
    <property type="evidence" value="ECO:0007669"/>
    <property type="project" value="TreeGrafter"/>
</dbReference>
<comment type="caution">
    <text evidence="4">The sequence shown here is derived from an EMBL/GenBank/DDBJ whole genome shotgun (WGS) entry which is preliminary data.</text>
</comment>
<proteinExistence type="predicted"/>
<evidence type="ECO:0000313" key="5">
    <source>
        <dbReference type="Proteomes" id="UP000094578"/>
    </source>
</evidence>
<dbReference type="SMART" id="SM00646">
    <property type="entry name" value="Ami_3"/>
    <property type="match status" value="1"/>
</dbReference>
<dbReference type="PANTHER" id="PTHR30404">
    <property type="entry name" value="N-ACETYLMURAMOYL-L-ALANINE AMIDASE"/>
    <property type="match status" value="1"/>
</dbReference>
<feature type="chain" id="PRO_5038653771" evidence="2">
    <location>
        <begin position="31"/>
        <end position="463"/>
    </location>
</feature>
<organism evidence="4 5">
    <name type="scientific">Paenibacillus nuruki</name>
    <dbReference type="NCBI Taxonomy" id="1886670"/>
    <lineage>
        <taxon>Bacteria</taxon>
        <taxon>Bacillati</taxon>
        <taxon>Bacillota</taxon>
        <taxon>Bacilli</taxon>
        <taxon>Bacillales</taxon>
        <taxon>Paenibacillaceae</taxon>
        <taxon>Paenibacillus</taxon>
    </lineage>
</organism>